<dbReference type="CDD" id="cd00086">
    <property type="entry name" value="homeodomain"/>
    <property type="match status" value="1"/>
</dbReference>
<evidence type="ECO:0000256" key="2">
    <source>
        <dbReference type="PROSITE-ProRule" id="PRU00108"/>
    </source>
</evidence>
<dbReference type="PROSITE" id="PS50071">
    <property type="entry name" value="HOMEOBOX_2"/>
    <property type="match status" value="1"/>
</dbReference>
<dbReference type="Proteomes" id="UP001054837">
    <property type="component" value="Unassembled WGS sequence"/>
</dbReference>
<dbReference type="InterPro" id="IPR009057">
    <property type="entry name" value="Homeodomain-like_sf"/>
</dbReference>
<proteinExistence type="predicted"/>
<feature type="domain" description="Homeobox" evidence="3">
    <location>
        <begin position="1"/>
        <end position="15"/>
    </location>
</feature>
<protein>
    <submittedName>
        <fullName evidence="4">Retinal homeobox protein Rx</fullName>
    </submittedName>
</protein>
<keyword evidence="5" id="KW-1185">Reference proteome</keyword>
<dbReference type="EMBL" id="BPLQ01011075">
    <property type="protein sequence ID" value="GIY55265.1"/>
    <property type="molecule type" value="Genomic_DNA"/>
</dbReference>
<keyword evidence="2" id="KW-0539">Nucleus</keyword>
<dbReference type="GO" id="GO:0005634">
    <property type="term" value="C:nucleus"/>
    <property type="evidence" value="ECO:0007669"/>
    <property type="project" value="UniProtKB-SubCell"/>
</dbReference>
<evidence type="ECO:0000259" key="3">
    <source>
        <dbReference type="PROSITE" id="PS50071"/>
    </source>
</evidence>
<evidence type="ECO:0000313" key="4">
    <source>
        <dbReference type="EMBL" id="GIY55265.1"/>
    </source>
</evidence>
<accession>A0AAV4UC16</accession>
<evidence type="ECO:0000313" key="5">
    <source>
        <dbReference type="Proteomes" id="UP001054837"/>
    </source>
</evidence>
<dbReference type="GO" id="GO:0003677">
    <property type="term" value="F:DNA binding"/>
    <property type="evidence" value="ECO:0007669"/>
    <property type="project" value="UniProtKB-UniRule"/>
</dbReference>
<dbReference type="AlphaFoldDB" id="A0AAV4UC16"/>
<dbReference type="Gene3D" id="1.10.10.60">
    <property type="entry name" value="Homeodomain-like"/>
    <property type="match status" value="1"/>
</dbReference>
<name>A0AAV4UC16_9ARAC</name>
<comment type="subcellular location">
    <subcellularLocation>
        <location evidence="1 2">Nucleus</location>
    </subcellularLocation>
</comment>
<reference evidence="4 5" key="1">
    <citation type="submission" date="2021-06" db="EMBL/GenBank/DDBJ databases">
        <title>Caerostris darwini draft genome.</title>
        <authorList>
            <person name="Kono N."/>
            <person name="Arakawa K."/>
        </authorList>
    </citation>
    <scope>NUCLEOTIDE SEQUENCE [LARGE SCALE GENOMIC DNA]</scope>
</reference>
<dbReference type="InterPro" id="IPR001356">
    <property type="entry name" value="HD"/>
</dbReference>
<keyword evidence="2 4" id="KW-0238">DNA-binding</keyword>
<organism evidence="4 5">
    <name type="scientific">Caerostris darwini</name>
    <dbReference type="NCBI Taxonomy" id="1538125"/>
    <lineage>
        <taxon>Eukaryota</taxon>
        <taxon>Metazoa</taxon>
        <taxon>Ecdysozoa</taxon>
        <taxon>Arthropoda</taxon>
        <taxon>Chelicerata</taxon>
        <taxon>Arachnida</taxon>
        <taxon>Araneae</taxon>
        <taxon>Araneomorphae</taxon>
        <taxon>Entelegynae</taxon>
        <taxon>Araneoidea</taxon>
        <taxon>Araneidae</taxon>
        <taxon>Caerostris</taxon>
    </lineage>
</organism>
<gene>
    <name evidence="4" type="primary">Rx</name>
    <name evidence="4" type="ORF">CDAR_578581</name>
</gene>
<sequence>MQVWFQNRRAKWRKQTRAQLLLDVCRHYNLRAVPPRDSWLAAATHRFQLPQSAPLSAATSAAATSLYSAVPHVLYSDSLAATQRYVNGERLALPLAHSLCLRITAFT</sequence>
<keyword evidence="2 4" id="KW-0371">Homeobox</keyword>
<comment type="caution">
    <text evidence="4">The sequence shown here is derived from an EMBL/GenBank/DDBJ whole genome shotgun (WGS) entry which is preliminary data.</text>
</comment>
<evidence type="ECO:0000256" key="1">
    <source>
        <dbReference type="ARBA" id="ARBA00004123"/>
    </source>
</evidence>
<feature type="DNA-binding region" description="Homeobox" evidence="2">
    <location>
        <begin position="3"/>
        <end position="16"/>
    </location>
</feature>
<dbReference type="SUPFAM" id="SSF46689">
    <property type="entry name" value="Homeodomain-like"/>
    <property type="match status" value="1"/>
</dbReference>